<dbReference type="EMBL" id="LUGG01000044">
    <property type="protein sequence ID" value="OBZ65459.1"/>
    <property type="molecule type" value="Genomic_DNA"/>
</dbReference>
<feature type="domain" description="Carboxylesterase type B" evidence="1">
    <location>
        <begin position="10"/>
        <end position="202"/>
    </location>
</feature>
<dbReference type="AlphaFoldDB" id="A0A1C7LN85"/>
<dbReference type="OrthoDB" id="2794655at2759"/>
<dbReference type="Proteomes" id="UP000092993">
    <property type="component" value="Unassembled WGS sequence"/>
</dbReference>
<dbReference type="InterPro" id="IPR050309">
    <property type="entry name" value="Type-B_Carboxylest/Lipase"/>
</dbReference>
<organism evidence="2 3">
    <name type="scientific">Grifola frondosa</name>
    <name type="common">Maitake</name>
    <name type="synonym">Polyporus frondosus</name>
    <dbReference type="NCBI Taxonomy" id="5627"/>
    <lineage>
        <taxon>Eukaryota</taxon>
        <taxon>Fungi</taxon>
        <taxon>Dikarya</taxon>
        <taxon>Basidiomycota</taxon>
        <taxon>Agaricomycotina</taxon>
        <taxon>Agaricomycetes</taxon>
        <taxon>Polyporales</taxon>
        <taxon>Grifolaceae</taxon>
        <taxon>Grifola</taxon>
    </lineage>
</organism>
<proteinExistence type="predicted"/>
<dbReference type="SUPFAM" id="SSF53474">
    <property type="entry name" value="alpha/beta-Hydrolases"/>
    <property type="match status" value="1"/>
</dbReference>
<dbReference type="OMA" id="DIFFRSA"/>
<dbReference type="Pfam" id="PF00135">
    <property type="entry name" value="COesterase"/>
    <property type="match status" value="1"/>
</dbReference>
<evidence type="ECO:0000259" key="1">
    <source>
        <dbReference type="Pfam" id="PF00135"/>
    </source>
</evidence>
<dbReference type="PANTHER" id="PTHR11559">
    <property type="entry name" value="CARBOXYLESTERASE"/>
    <property type="match status" value="1"/>
</dbReference>
<accession>A0A1C7LN85</accession>
<sequence>MAAVDKTPTISSPQSLAISWFPRADGVFLKDDDEVLLSQGKVAEIPFVIGDVEDEGTLFSLSLLNITTDAEFVDYITGNYLHGLTSAEIDKLLELYPADPAVGSPYGTGNNFTFTKEYKRLASFQGDLIFQAPRRQMLQQLSCKVHTWSFISKRLKVPGIGAPHGTDLENVYGGGDMADYLIRFVSTLNPNGATGIDWPPYTEGALISWSFSTATSH</sequence>
<evidence type="ECO:0000313" key="3">
    <source>
        <dbReference type="Proteomes" id="UP000092993"/>
    </source>
</evidence>
<evidence type="ECO:0000313" key="2">
    <source>
        <dbReference type="EMBL" id="OBZ65459.1"/>
    </source>
</evidence>
<protein>
    <submittedName>
        <fullName evidence="2">Lipase 4</fullName>
    </submittedName>
</protein>
<name>A0A1C7LN85_GRIFR</name>
<keyword evidence="3" id="KW-1185">Reference proteome</keyword>
<gene>
    <name evidence="2" type="primary">LIP4_1</name>
    <name evidence="2" type="ORF">A0H81_14579</name>
</gene>
<reference evidence="2 3" key="1">
    <citation type="submission" date="2016-03" db="EMBL/GenBank/DDBJ databases">
        <title>Whole genome sequencing of Grifola frondosa 9006-11.</title>
        <authorList>
            <person name="Min B."/>
            <person name="Park H."/>
            <person name="Kim J.-G."/>
            <person name="Cho H."/>
            <person name="Oh Y.-L."/>
            <person name="Kong W.-S."/>
            <person name="Choi I.-G."/>
        </authorList>
    </citation>
    <scope>NUCLEOTIDE SEQUENCE [LARGE SCALE GENOMIC DNA]</scope>
    <source>
        <strain evidence="2 3">9006-11</strain>
    </source>
</reference>
<dbReference type="STRING" id="5627.A0A1C7LN85"/>
<dbReference type="InterPro" id="IPR029058">
    <property type="entry name" value="AB_hydrolase_fold"/>
</dbReference>
<dbReference type="Gene3D" id="3.40.50.1820">
    <property type="entry name" value="alpha/beta hydrolase"/>
    <property type="match status" value="1"/>
</dbReference>
<comment type="caution">
    <text evidence="2">The sequence shown here is derived from an EMBL/GenBank/DDBJ whole genome shotgun (WGS) entry which is preliminary data.</text>
</comment>
<dbReference type="InterPro" id="IPR002018">
    <property type="entry name" value="CarbesteraseB"/>
</dbReference>